<evidence type="ECO:0000313" key="2">
    <source>
        <dbReference type="EMBL" id="KAJ4397481.1"/>
    </source>
</evidence>
<dbReference type="SUPFAM" id="SSF55681">
    <property type="entry name" value="Class II aaRS and biotin synthetases"/>
    <property type="match status" value="1"/>
</dbReference>
<dbReference type="Gene3D" id="3.30.930.10">
    <property type="entry name" value="Bira Bifunctional Protein, Domain 2"/>
    <property type="match status" value="1"/>
</dbReference>
<dbReference type="EMBL" id="JAPEVB010000001">
    <property type="protein sequence ID" value="KAJ4397481.1"/>
    <property type="molecule type" value="Genomic_DNA"/>
</dbReference>
<comment type="caution">
    <text evidence="2">The sequence shown here is derived from an EMBL/GenBank/DDBJ whole genome shotgun (WGS) entry which is preliminary data.</text>
</comment>
<keyword evidence="3" id="KW-1185">Reference proteome</keyword>
<organism evidence="2 3">
    <name type="scientific">Gnomoniopsis smithogilvyi</name>
    <dbReference type="NCBI Taxonomy" id="1191159"/>
    <lineage>
        <taxon>Eukaryota</taxon>
        <taxon>Fungi</taxon>
        <taxon>Dikarya</taxon>
        <taxon>Ascomycota</taxon>
        <taxon>Pezizomycotina</taxon>
        <taxon>Sordariomycetes</taxon>
        <taxon>Sordariomycetidae</taxon>
        <taxon>Diaporthales</taxon>
        <taxon>Gnomoniaceae</taxon>
        <taxon>Gnomoniopsis</taxon>
    </lineage>
</organism>
<feature type="region of interest" description="Disordered" evidence="1">
    <location>
        <begin position="738"/>
        <end position="757"/>
    </location>
</feature>
<dbReference type="OrthoDB" id="10009520at2759"/>
<reference evidence="2" key="1">
    <citation type="submission" date="2022-10" db="EMBL/GenBank/DDBJ databases">
        <title>Tapping the CABI collections for fungal endophytes: first genome assemblies for Collariella, Neodidymelliopsis, Ascochyta clinopodiicola, Didymella pomorum, Didymosphaeria variabile, Neocosmospora piperis and Neocucurbitaria cava.</title>
        <authorList>
            <person name="Hill R."/>
        </authorList>
    </citation>
    <scope>NUCLEOTIDE SEQUENCE</scope>
    <source>
        <strain evidence="2">IMI 355082</strain>
    </source>
</reference>
<sequence>MMANKLGPELKASLRPRIRHVHLPDLPPLYVPRALPGKIRDFLHSQILEQRNTAKAGAQNEPNQATGDSVASMRSWLRQASPPPAILSFTRRPTYVLPKHYMDGRETWEIEYIIANLKNPQDVVFPKPPNWSPSPFRPIREAGEAGMEMQHNPLAHKWEPGVMIFPCAEPMYFGPGQLTIWPVMDLLDDVQRGKIFSTKYQYERILEQTTIKVLKREYGLDAFSIPGKSGVWVESLIPPPEMSEVDASGSHALDQTPPLKYRNTRRIATVHADFVDNITRHGVSIHVGQPGPEIDRFGDLQINPWAAIRQDKSTTSVVSELALKGSVPRRSDADQQEIEHRSDKKRLYLQTAFDEESPYIHKPLRAMPYSLVSLQPGLRQPTPLGLDNRDLSTAWAHEFARQLGLLGGVVDHFSNIHYPAGANSLPTKSRNIGFMARPVMGEDQLETPYEQVEVPAIQLTVGGPVTKDILKDTLRLEVSDKRIPADTPPGTSAISWPLYYRNLTKLLGQSIRGLPRDTRLTQLVRNQTVEASIERRWHAIQEAEILRDAWRTYQNPRGRKPQSLPEGLVADITKTTQDMLDILSSLEAGRINLSRRQLLAKTEHLQKLTQMQNEQTFTGSNNSAGAASGETNAAFPLQGLDKVLQIAETIMQQTQGKKGLFKPSYPRQSFISFAPTRAERRSAAQMDKRMEAVKAAKLGPPKPKLIHQPLPTRKEMRKQQPSNPRKDTRDEMDELAWLMPSKQQVMAVDQSSTAEKF</sequence>
<feature type="compositionally biased region" description="Basic and acidic residues" evidence="1">
    <location>
        <begin position="712"/>
        <end position="729"/>
    </location>
</feature>
<evidence type="ECO:0000313" key="3">
    <source>
        <dbReference type="Proteomes" id="UP001140453"/>
    </source>
</evidence>
<feature type="region of interest" description="Disordered" evidence="1">
    <location>
        <begin position="700"/>
        <end position="733"/>
    </location>
</feature>
<gene>
    <name evidence="2" type="ORF">N0V93_001710</name>
</gene>
<proteinExistence type="predicted"/>
<evidence type="ECO:0000256" key="1">
    <source>
        <dbReference type="SAM" id="MobiDB-lite"/>
    </source>
</evidence>
<dbReference type="InterPro" id="IPR045864">
    <property type="entry name" value="aa-tRNA-synth_II/BPL/LPL"/>
</dbReference>
<name>A0A9W8Z263_9PEZI</name>
<dbReference type="AlphaFoldDB" id="A0A9W8Z263"/>
<feature type="compositionally biased region" description="Polar residues" evidence="1">
    <location>
        <begin position="741"/>
        <end position="757"/>
    </location>
</feature>
<accession>A0A9W8Z263</accession>
<protein>
    <submittedName>
        <fullName evidence="2">Uncharacterized protein</fullName>
    </submittedName>
</protein>
<dbReference type="Proteomes" id="UP001140453">
    <property type="component" value="Unassembled WGS sequence"/>
</dbReference>